<dbReference type="SMART" id="SM00822">
    <property type="entry name" value="PKS_KR"/>
    <property type="match status" value="1"/>
</dbReference>
<dbReference type="SUPFAM" id="SSF51735">
    <property type="entry name" value="NAD(P)-binding Rossmann-fold domains"/>
    <property type="match status" value="1"/>
</dbReference>
<evidence type="ECO:0000256" key="2">
    <source>
        <dbReference type="ARBA" id="ARBA00006484"/>
    </source>
</evidence>
<dbReference type="InterPro" id="IPR020904">
    <property type="entry name" value="Sc_DH/Rdtase_CS"/>
</dbReference>
<dbReference type="PRINTS" id="PR00080">
    <property type="entry name" value="SDRFAMILY"/>
</dbReference>
<dbReference type="GO" id="GO:0051287">
    <property type="term" value="F:NAD binding"/>
    <property type="evidence" value="ECO:0007669"/>
    <property type="project" value="UniProtKB-UniRule"/>
</dbReference>
<dbReference type="InterPro" id="IPR057326">
    <property type="entry name" value="KR_dom"/>
</dbReference>
<feature type="domain" description="Ketoreductase" evidence="13">
    <location>
        <begin position="6"/>
        <end position="186"/>
    </location>
</feature>
<dbReference type="NCBIfam" id="NF004197">
    <property type="entry name" value="PRK05653.1-1"/>
    <property type="match status" value="1"/>
</dbReference>
<dbReference type="PANTHER" id="PTHR42879:SF2">
    <property type="entry name" value="3-OXOACYL-[ACYL-CARRIER-PROTEIN] REDUCTASE FABG"/>
    <property type="match status" value="1"/>
</dbReference>
<dbReference type="EC" id="1.1.1.100" evidence="3 12"/>
<keyword evidence="5 12" id="KW-0276">Fatty acid metabolism</keyword>
<dbReference type="NCBIfam" id="NF005559">
    <property type="entry name" value="PRK07231.1"/>
    <property type="match status" value="1"/>
</dbReference>
<dbReference type="PANTHER" id="PTHR42879">
    <property type="entry name" value="3-OXOACYL-(ACYL-CARRIER-PROTEIN) REDUCTASE"/>
    <property type="match status" value="1"/>
</dbReference>
<proteinExistence type="inferred from homology"/>
<evidence type="ECO:0000256" key="5">
    <source>
        <dbReference type="ARBA" id="ARBA00022832"/>
    </source>
</evidence>
<comment type="pathway">
    <text evidence="1 12">Lipid metabolism; fatty acid biosynthesis.</text>
</comment>
<comment type="similarity">
    <text evidence="2 12">Belongs to the short-chain dehydrogenases/reductases (SDR) family.</text>
</comment>
<feature type="binding site" evidence="11">
    <location>
        <begin position="155"/>
        <end position="159"/>
    </location>
    <ligand>
        <name>NADP(+)</name>
        <dbReference type="ChEBI" id="CHEBI:58349"/>
    </ligand>
</feature>
<evidence type="ECO:0000256" key="8">
    <source>
        <dbReference type="ARBA" id="ARBA00023098"/>
    </source>
</evidence>
<protein>
    <recommendedName>
        <fullName evidence="3 12">3-oxoacyl-[acyl-carrier-protein] reductase</fullName>
        <ecNumber evidence="3 12">1.1.1.100</ecNumber>
    </recommendedName>
</protein>
<dbReference type="GO" id="GO:0030497">
    <property type="term" value="P:fatty acid elongation"/>
    <property type="evidence" value="ECO:0007669"/>
    <property type="project" value="UniProtKB-ARBA"/>
</dbReference>
<keyword evidence="9 12" id="KW-0275">Fatty acid biosynthesis</keyword>
<dbReference type="CDD" id="cd05333">
    <property type="entry name" value="BKR_SDR_c"/>
    <property type="match status" value="1"/>
</dbReference>
<feature type="binding site" evidence="11">
    <location>
        <position position="188"/>
    </location>
    <ligand>
        <name>NADP(+)</name>
        <dbReference type="ChEBI" id="CHEBI:58349"/>
    </ligand>
</feature>
<dbReference type="UniPathway" id="UPA00094"/>
<evidence type="ECO:0000256" key="12">
    <source>
        <dbReference type="RuleBase" id="RU366074"/>
    </source>
</evidence>
<dbReference type="NCBIfam" id="NF009466">
    <property type="entry name" value="PRK12826.1-2"/>
    <property type="match status" value="1"/>
</dbReference>
<comment type="catalytic activity">
    <reaction evidence="12">
        <text>a (3R)-hydroxyacyl-[ACP] + NADP(+) = a 3-oxoacyl-[ACP] + NADPH + H(+)</text>
        <dbReference type="Rhea" id="RHEA:17397"/>
        <dbReference type="Rhea" id="RHEA-COMP:9916"/>
        <dbReference type="Rhea" id="RHEA-COMP:9945"/>
        <dbReference type="ChEBI" id="CHEBI:15378"/>
        <dbReference type="ChEBI" id="CHEBI:57783"/>
        <dbReference type="ChEBI" id="CHEBI:58349"/>
        <dbReference type="ChEBI" id="CHEBI:78776"/>
        <dbReference type="ChEBI" id="CHEBI:78827"/>
        <dbReference type="EC" id="1.1.1.100"/>
    </reaction>
</comment>
<dbReference type="NCBIfam" id="NF004199">
    <property type="entry name" value="PRK05653.1-4"/>
    <property type="match status" value="1"/>
</dbReference>
<sequence length="247" mass="25832">MLLQNKVALVTGASRGIGRAIALEMGRHGASVVVNYASSQGPAQEVVEELQQMGVKAIALQADVASSEECSALVQKSLDHFGQVDILVNNAGITRDGLLMRMKEEDFDAVINTNLKSAFLMSKAVVRPMMKSGGGRIINVSSVVGQMGNAGQANYVASKAGVIGMTKSIAREVAPKNILVNAVAPGFIESDMTAGLKDSVRQTMLSHIPLGSFGSPEDVAGAVIYLSSELSKYVTGQVVAVNGGMYM</sequence>
<dbReference type="Pfam" id="PF13561">
    <property type="entry name" value="adh_short_C2"/>
    <property type="match status" value="1"/>
</dbReference>
<evidence type="ECO:0000256" key="1">
    <source>
        <dbReference type="ARBA" id="ARBA00005194"/>
    </source>
</evidence>
<dbReference type="AlphaFoldDB" id="A0A7W8DH52"/>
<comment type="caution">
    <text evidence="14">The sequence shown here is derived from an EMBL/GenBank/DDBJ whole genome shotgun (WGS) entry which is preliminary data.</text>
</comment>
<dbReference type="EMBL" id="JACHID010000007">
    <property type="protein sequence ID" value="MBB5022022.1"/>
    <property type="molecule type" value="Genomic_DNA"/>
</dbReference>
<dbReference type="Proteomes" id="UP000528322">
    <property type="component" value="Unassembled WGS sequence"/>
</dbReference>
<evidence type="ECO:0000256" key="7">
    <source>
        <dbReference type="ARBA" id="ARBA00023002"/>
    </source>
</evidence>
<dbReference type="GO" id="GO:0004316">
    <property type="term" value="F:3-oxoacyl-[acyl-carrier-protein] reductase (NADPH) activity"/>
    <property type="evidence" value="ECO:0007669"/>
    <property type="project" value="UniProtKB-UniRule"/>
</dbReference>
<evidence type="ECO:0000256" key="4">
    <source>
        <dbReference type="ARBA" id="ARBA00022516"/>
    </source>
</evidence>
<dbReference type="Gene3D" id="3.40.50.720">
    <property type="entry name" value="NAD(P)-binding Rossmann-like Domain"/>
    <property type="match status" value="1"/>
</dbReference>
<keyword evidence="15" id="KW-1185">Reference proteome</keyword>
<gene>
    <name evidence="14" type="ORF">HNR37_001339</name>
</gene>
<dbReference type="PRINTS" id="PR00081">
    <property type="entry name" value="GDHRDH"/>
</dbReference>
<dbReference type="InterPro" id="IPR036291">
    <property type="entry name" value="NAD(P)-bd_dom_sf"/>
</dbReference>
<evidence type="ECO:0000256" key="3">
    <source>
        <dbReference type="ARBA" id="ARBA00012948"/>
    </source>
</evidence>
<feature type="binding site" evidence="11">
    <location>
        <begin position="12"/>
        <end position="15"/>
    </location>
    <ligand>
        <name>NADP(+)</name>
        <dbReference type="ChEBI" id="CHEBI:58349"/>
    </ligand>
</feature>
<reference evidence="14 15" key="1">
    <citation type="submission" date="2020-08" db="EMBL/GenBank/DDBJ databases">
        <title>Genomic Encyclopedia of Type Strains, Phase IV (KMG-IV): sequencing the most valuable type-strain genomes for metagenomic binning, comparative biology and taxonomic classification.</title>
        <authorList>
            <person name="Goeker M."/>
        </authorList>
    </citation>
    <scope>NUCLEOTIDE SEQUENCE [LARGE SCALE GENOMIC DNA]</scope>
    <source>
        <strain evidence="14 15">DSM 22071</strain>
    </source>
</reference>
<evidence type="ECO:0000256" key="11">
    <source>
        <dbReference type="PIRSR" id="PIRSR611284-2"/>
    </source>
</evidence>
<comment type="subunit">
    <text evidence="12">Homotetramer.</text>
</comment>
<comment type="function">
    <text evidence="12">Catalyzes the NADPH-dependent reduction of beta-ketoacyl-ACP substrates to beta-hydroxyacyl-ACP products, the first reductive step in the elongation cycle of fatty acid biosynthesis.</text>
</comment>
<evidence type="ECO:0000256" key="6">
    <source>
        <dbReference type="ARBA" id="ARBA00022857"/>
    </source>
</evidence>
<keyword evidence="6 11" id="KW-0521">NADP</keyword>
<accession>A0A7W8DH52</accession>
<evidence type="ECO:0000256" key="10">
    <source>
        <dbReference type="PIRSR" id="PIRSR611284-1"/>
    </source>
</evidence>
<evidence type="ECO:0000259" key="13">
    <source>
        <dbReference type="SMART" id="SM00822"/>
    </source>
</evidence>
<keyword evidence="4 12" id="KW-0444">Lipid biosynthesis</keyword>
<feature type="binding site" evidence="11">
    <location>
        <position position="90"/>
    </location>
    <ligand>
        <name>NADP(+)</name>
        <dbReference type="ChEBI" id="CHEBI:58349"/>
    </ligand>
</feature>
<name>A0A7W8DH52_9BACT</name>
<dbReference type="FunFam" id="3.40.50.720:FF:000037">
    <property type="entry name" value="3-oxoacyl-[acyl-carrier-protein] reductase FabG"/>
    <property type="match status" value="1"/>
</dbReference>
<keyword evidence="7 12" id="KW-0560">Oxidoreductase</keyword>
<organism evidence="14 15">
    <name type="scientific">Desulfurispira natronophila</name>
    <dbReference type="NCBI Taxonomy" id="682562"/>
    <lineage>
        <taxon>Bacteria</taxon>
        <taxon>Pseudomonadati</taxon>
        <taxon>Chrysiogenota</taxon>
        <taxon>Chrysiogenia</taxon>
        <taxon>Chrysiogenales</taxon>
        <taxon>Chrysiogenaceae</taxon>
        <taxon>Desulfurispira</taxon>
    </lineage>
</organism>
<evidence type="ECO:0000313" key="14">
    <source>
        <dbReference type="EMBL" id="MBB5022022.1"/>
    </source>
</evidence>
<dbReference type="InterPro" id="IPR050259">
    <property type="entry name" value="SDR"/>
</dbReference>
<keyword evidence="8 12" id="KW-0443">Lipid metabolism</keyword>
<dbReference type="NCBIfam" id="TIGR01830">
    <property type="entry name" value="3oxo_ACP_reduc"/>
    <property type="match status" value="1"/>
</dbReference>
<dbReference type="InterPro" id="IPR002347">
    <property type="entry name" value="SDR_fam"/>
</dbReference>
<feature type="active site" description="Proton acceptor" evidence="10">
    <location>
        <position position="155"/>
    </location>
</feature>
<dbReference type="PROSITE" id="PS00061">
    <property type="entry name" value="ADH_SHORT"/>
    <property type="match status" value="1"/>
</dbReference>
<evidence type="ECO:0000256" key="9">
    <source>
        <dbReference type="ARBA" id="ARBA00023160"/>
    </source>
</evidence>
<dbReference type="InterPro" id="IPR011284">
    <property type="entry name" value="3oxo_ACP_reduc"/>
</dbReference>
<evidence type="ECO:0000313" key="15">
    <source>
        <dbReference type="Proteomes" id="UP000528322"/>
    </source>
</evidence>